<reference evidence="2 3" key="1">
    <citation type="submission" date="2024-09" db="EMBL/GenBank/DDBJ databases">
        <authorList>
            <person name="Sun Q."/>
            <person name="Mori K."/>
        </authorList>
    </citation>
    <scope>NUCLEOTIDE SEQUENCE [LARGE SCALE GENOMIC DNA]</scope>
    <source>
        <strain evidence="2 3">CGMCC 1.15906</strain>
    </source>
</reference>
<keyword evidence="3" id="KW-1185">Reference proteome</keyword>
<organism evidence="2 3">
    <name type="scientific">Kribbella deserti</name>
    <dbReference type="NCBI Taxonomy" id="1926257"/>
    <lineage>
        <taxon>Bacteria</taxon>
        <taxon>Bacillati</taxon>
        <taxon>Actinomycetota</taxon>
        <taxon>Actinomycetes</taxon>
        <taxon>Propionibacteriales</taxon>
        <taxon>Kribbellaceae</taxon>
        <taxon>Kribbella</taxon>
    </lineage>
</organism>
<evidence type="ECO:0000256" key="1">
    <source>
        <dbReference type="SAM" id="MobiDB-lite"/>
    </source>
</evidence>
<accession>A0ABV6QS95</accession>
<name>A0ABV6QS95_9ACTN</name>
<protein>
    <recommendedName>
        <fullName evidence="4">Stereocilin</fullName>
    </recommendedName>
</protein>
<dbReference type="RefSeq" id="WP_380052342.1">
    <property type="nucleotide sequence ID" value="NZ_JBHLTC010000035.1"/>
</dbReference>
<evidence type="ECO:0008006" key="4">
    <source>
        <dbReference type="Google" id="ProtNLM"/>
    </source>
</evidence>
<evidence type="ECO:0000313" key="2">
    <source>
        <dbReference type="EMBL" id="MFC0627491.1"/>
    </source>
</evidence>
<dbReference type="EMBL" id="JBHLTC010000035">
    <property type="protein sequence ID" value="MFC0627491.1"/>
    <property type="molecule type" value="Genomic_DNA"/>
</dbReference>
<dbReference type="Proteomes" id="UP001589890">
    <property type="component" value="Unassembled WGS sequence"/>
</dbReference>
<evidence type="ECO:0000313" key="3">
    <source>
        <dbReference type="Proteomes" id="UP001589890"/>
    </source>
</evidence>
<sequence>MSTVPINPIPGPDEDPDLAKPDVTTPGRDDPMTVPAPEPEPDSDPNEQLPHFPD</sequence>
<feature type="region of interest" description="Disordered" evidence="1">
    <location>
        <begin position="1"/>
        <end position="54"/>
    </location>
</feature>
<gene>
    <name evidence="2" type="ORF">ACFFGN_25680</name>
</gene>
<proteinExistence type="predicted"/>
<comment type="caution">
    <text evidence="2">The sequence shown here is derived from an EMBL/GenBank/DDBJ whole genome shotgun (WGS) entry which is preliminary data.</text>
</comment>